<dbReference type="SUPFAM" id="SSF52799">
    <property type="entry name" value="(Phosphotyrosine protein) phosphatases II"/>
    <property type="match status" value="1"/>
</dbReference>
<feature type="transmembrane region" description="Helical" evidence="1">
    <location>
        <begin position="7"/>
        <end position="30"/>
    </location>
</feature>
<feature type="transmembrane region" description="Helical" evidence="1">
    <location>
        <begin position="88"/>
        <end position="107"/>
    </location>
</feature>
<dbReference type="KEGG" id="stae:HNV11_09520"/>
<organism evidence="2 3">
    <name type="scientific">Spirosoma taeanense</name>
    <dbReference type="NCBI Taxonomy" id="2735870"/>
    <lineage>
        <taxon>Bacteria</taxon>
        <taxon>Pseudomonadati</taxon>
        <taxon>Bacteroidota</taxon>
        <taxon>Cytophagia</taxon>
        <taxon>Cytophagales</taxon>
        <taxon>Cytophagaceae</taxon>
        <taxon>Spirosoma</taxon>
    </lineage>
</organism>
<evidence type="ECO:0000313" key="3">
    <source>
        <dbReference type="Proteomes" id="UP000502756"/>
    </source>
</evidence>
<evidence type="ECO:0000313" key="2">
    <source>
        <dbReference type="EMBL" id="QJW89604.1"/>
    </source>
</evidence>
<sequence length="369" mass="41528">MNKTLRNLLLFGFIWGCSGFFLGCLTLMGPVRWVVSWSRAHAYSDTVENWLVRILILLLAGGSFWLARKVRKAINETQKKSMKWGLPVGVFALATLALSLFMNPAFLNSTTGGSVDTTNKEFTFGPYPTAGMLVELKKEGYVGVISLLHPAVTPFEPVLLNDERTAGRQIGINIISVPMLPWISQNEEPIRQIREIAANPQGRYYVHCYLGKDRVNVVKRIISGNSTASVNDEEANSSRSLNEVDRFERGPVVNLGNDVYLTPYPTDEEYLGYLIAAGVKQVVCVLEPTDSEAAQRIQQEEKTLKVYQIAYLSYPIPEAKNDKEIAALLEKLRDLPRPLVIHRFFSDQPIEKKIVEAYRKRFGNPTYPN</sequence>
<keyword evidence="1" id="KW-1133">Transmembrane helix</keyword>
<accession>A0A6M5Y7Z3</accession>
<dbReference type="Gene3D" id="3.90.190.10">
    <property type="entry name" value="Protein tyrosine phosphatase superfamily"/>
    <property type="match status" value="2"/>
</dbReference>
<name>A0A6M5Y7Z3_9BACT</name>
<dbReference type="PROSITE" id="PS51257">
    <property type="entry name" value="PROKAR_LIPOPROTEIN"/>
    <property type="match status" value="1"/>
</dbReference>
<keyword evidence="1" id="KW-0472">Membrane</keyword>
<keyword evidence="1" id="KW-0812">Transmembrane</keyword>
<reference evidence="2 3" key="1">
    <citation type="submission" date="2020-05" db="EMBL/GenBank/DDBJ databases">
        <title>Genome sequencing of Spirosoma sp. TS118.</title>
        <authorList>
            <person name="Lee J.-H."/>
            <person name="Jeong S."/>
            <person name="Zhao L."/>
            <person name="Jung J.-H."/>
            <person name="Kim M.-K."/>
            <person name="Lim S."/>
        </authorList>
    </citation>
    <scope>NUCLEOTIDE SEQUENCE [LARGE SCALE GENOMIC DNA]</scope>
    <source>
        <strain evidence="2 3">TS118</strain>
    </source>
</reference>
<dbReference type="AlphaFoldDB" id="A0A6M5Y7Z3"/>
<keyword evidence="3" id="KW-1185">Reference proteome</keyword>
<dbReference type="InterPro" id="IPR029021">
    <property type="entry name" value="Prot-tyrosine_phosphatase-like"/>
</dbReference>
<gene>
    <name evidence="2" type="ORF">HNV11_09520</name>
</gene>
<evidence type="ECO:0000256" key="1">
    <source>
        <dbReference type="SAM" id="Phobius"/>
    </source>
</evidence>
<dbReference type="RefSeq" id="WP_171739443.1">
    <property type="nucleotide sequence ID" value="NZ_CP053435.1"/>
</dbReference>
<dbReference type="EMBL" id="CP053435">
    <property type="protein sequence ID" value="QJW89604.1"/>
    <property type="molecule type" value="Genomic_DNA"/>
</dbReference>
<feature type="transmembrane region" description="Helical" evidence="1">
    <location>
        <begin position="50"/>
        <end position="67"/>
    </location>
</feature>
<dbReference type="Proteomes" id="UP000502756">
    <property type="component" value="Chromosome"/>
</dbReference>
<protein>
    <submittedName>
        <fullName evidence="2">Uncharacterized protein</fullName>
    </submittedName>
</protein>
<proteinExistence type="predicted"/>